<dbReference type="GeneID" id="63820358"/>
<gene>
    <name evidence="2" type="ORF">LAESUDRAFT_625270</name>
</gene>
<proteinExistence type="predicted"/>
<evidence type="ECO:0000256" key="1">
    <source>
        <dbReference type="SAM" id="Phobius"/>
    </source>
</evidence>
<dbReference type="EMBL" id="KV427801">
    <property type="protein sequence ID" value="KZS99532.1"/>
    <property type="molecule type" value="Genomic_DNA"/>
</dbReference>
<evidence type="ECO:0000313" key="3">
    <source>
        <dbReference type="Proteomes" id="UP000076871"/>
    </source>
</evidence>
<keyword evidence="1" id="KW-0812">Transmembrane</keyword>
<sequence length="111" mass="12606">KHFNQPFDHVNPLLLLSAFTALVLSLFRHVTHRSCNFALRMLKLIVGTALQQSDKRTMQEEGLLKNKNFPTDIRTIRKLFDLDPVVTVLAMCPSCSSTYEPTYNAGVPIYP</sequence>
<keyword evidence="3" id="KW-1185">Reference proteome</keyword>
<dbReference type="RefSeq" id="XP_040757273.1">
    <property type="nucleotide sequence ID" value="XM_040903327.1"/>
</dbReference>
<reference evidence="2 3" key="1">
    <citation type="journal article" date="2016" name="Mol. Biol. Evol.">
        <title>Comparative Genomics of Early-Diverging Mushroom-Forming Fungi Provides Insights into the Origins of Lignocellulose Decay Capabilities.</title>
        <authorList>
            <person name="Nagy L.G."/>
            <person name="Riley R."/>
            <person name="Tritt A."/>
            <person name="Adam C."/>
            <person name="Daum C."/>
            <person name="Floudas D."/>
            <person name="Sun H."/>
            <person name="Yadav J.S."/>
            <person name="Pangilinan J."/>
            <person name="Larsson K.H."/>
            <person name="Matsuura K."/>
            <person name="Barry K."/>
            <person name="Labutti K."/>
            <person name="Kuo R."/>
            <person name="Ohm R.A."/>
            <person name="Bhattacharya S.S."/>
            <person name="Shirouzu T."/>
            <person name="Yoshinaga Y."/>
            <person name="Martin F.M."/>
            <person name="Grigoriev I.V."/>
            <person name="Hibbett D.S."/>
        </authorList>
    </citation>
    <scope>NUCLEOTIDE SEQUENCE [LARGE SCALE GENOMIC DNA]</scope>
    <source>
        <strain evidence="2 3">93-53</strain>
    </source>
</reference>
<accession>A0A165ARR4</accession>
<feature type="non-terminal residue" evidence="2">
    <location>
        <position position="1"/>
    </location>
</feature>
<evidence type="ECO:0000313" key="2">
    <source>
        <dbReference type="EMBL" id="KZS99532.1"/>
    </source>
</evidence>
<dbReference type="OrthoDB" id="2801567at2759"/>
<dbReference type="InParanoid" id="A0A165ARR4"/>
<dbReference type="AlphaFoldDB" id="A0A165ARR4"/>
<feature type="non-terminal residue" evidence="2">
    <location>
        <position position="111"/>
    </location>
</feature>
<feature type="transmembrane region" description="Helical" evidence="1">
    <location>
        <begin position="12"/>
        <end position="31"/>
    </location>
</feature>
<keyword evidence="1" id="KW-0472">Membrane</keyword>
<dbReference type="Proteomes" id="UP000076871">
    <property type="component" value="Unassembled WGS sequence"/>
</dbReference>
<protein>
    <submittedName>
        <fullName evidence="2">Uncharacterized protein</fullName>
    </submittedName>
</protein>
<organism evidence="2 3">
    <name type="scientific">Laetiporus sulphureus 93-53</name>
    <dbReference type="NCBI Taxonomy" id="1314785"/>
    <lineage>
        <taxon>Eukaryota</taxon>
        <taxon>Fungi</taxon>
        <taxon>Dikarya</taxon>
        <taxon>Basidiomycota</taxon>
        <taxon>Agaricomycotina</taxon>
        <taxon>Agaricomycetes</taxon>
        <taxon>Polyporales</taxon>
        <taxon>Laetiporus</taxon>
    </lineage>
</organism>
<name>A0A165ARR4_9APHY</name>
<keyword evidence="1" id="KW-1133">Transmembrane helix</keyword>